<feature type="signal peptide" evidence="5">
    <location>
        <begin position="1"/>
        <end position="28"/>
    </location>
</feature>
<sequence length="605" mass="64779">MNRPRTSRLVSVLTALALVGTAAAGASAAQASARAPIGDVEAQRVDRVPTPTPRWFDCSPAFGEGNECTTVDLPLDYDQPKGPTTAVAVLRHPATDQANKIGSLFLNPGGPGGSGVGIAAQAALFLGPEVLERFDIIGMDPRGTNFSDNVRCWENMGEQAADLEGSDVPFPVTDDEEAAYVAAAERTGQACSTAGRPLSGSMSTAEVARDMDVLRRMVGDTQLTYLGFSYGSYLGNVYANMFPSRVRAVAIDGVLDPQGWQGSRATQNTPVTTRIKSGEGAAAALDEILLRCEKAGPEFCRLAGYGDPQDLYAEIKATLREEPLDLVDPETGEVYLTLTYPILVSFLLGDLYAPIGAEWVDMDLTFVWELLQEPAEPGTEAAEKQDAARHGLLEKYRAQQERAAAAGTTEAEQRAALGFAFPYDNSPEAFLSVLCTDSRNPVYARSWPEHADRADQRAPDFGRLWTWGSAPCAQQTWTVRDEDSYTGTFTKATANPVLVVGNYWDPATNYDGAVNAARLLPNSRLLSSDSWGHTAYGTSACATDAIDTYLLTRATPPAGTLCVGDDQPFTVPLEELEGPQSDARAAQPDRLPPVVPPFAGALPRD</sequence>
<dbReference type="GO" id="GO:0016787">
    <property type="term" value="F:hydrolase activity"/>
    <property type="evidence" value="ECO:0007669"/>
    <property type="project" value="UniProtKB-KW"/>
</dbReference>
<evidence type="ECO:0000313" key="9">
    <source>
        <dbReference type="Proteomes" id="UP000518206"/>
    </source>
</evidence>
<keyword evidence="2 5" id="KW-0732">Signal</keyword>
<dbReference type="PANTHER" id="PTHR43248:SF29">
    <property type="entry name" value="TRIPEPTIDYL AMINOPEPTIDASE"/>
    <property type="match status" value="1"/>
</dbReference>
<keyword evidence="3" id="KW-0378">Hydrolase</keyword>
<feature type="region of interest" description="Disordered" evidence="4">
    <location>
        <begin position="576"/>
        <end position="605"/>
    </location>
</feature>
<dbReference type="InterPro" id="IPR013595">
    <property type="entry name" value="Pept_S33_TAP-like_C"/>
</dbReference>
<evidence type="ECO:0000256" key="2">
    <source>
        <dbReference type="ARBA" id="ARBA00022729"/>
    </source>
</evidence>
<dbReference type="RefSeq" id="WP_183297664.1">
    <property type="nucleotide sequence ID" value="NZ_JACHVX010000006.1"/>
</dbReference>
<evidence type="ECO:0000259" key="7">
    <source>
        <dbReference type="Pfam" id="PF08386"/>
    </source>
</evidence>
<dbReference type="AlphaFoldDB" id="A0A7W4UIQ4"/>
<accession>A0A7W4UIQ4</accession>
<dbReference type="Pfam" id="PF00561">
    <property type="entry name" value="Abhydrolase_1"/>
    <property type="match status" value="1"/>
</dbReference>
<evidence type="ECO:0000256" key="4">
    <source>
        <dbReference type="SAM" id="MobiDB-lite"/>
    </source>
</evidence>
<dbReference type="Proteomes" id="UP000518206">
    <property type="component" value="Unassembled WGS sequence"/>
</dbReference>
<comment type="caution">
    <text evidence="8">The sequence shown here is derived from an EMBL/GenBank/DDBJ whole genome shotgun (WGS) entry which is preliminary data.</text>
</comment>
<evidence type="ECO:0000313" key="8">
    <source>
        <dbReference type="EMBL" id="MBB2924913.1"/>
    </source>
</evidence>
<dbReference type="Pfam" id="PF08386">
    <property type="entry name" value="Abhydrolase_4"/>
    <property type="match status" value="1"/>
</dbReference>
<proteinExistence type="inferred from homology"/>
<protein>
    <submittedName>
        <fullName evidence="8">Pimeloyl-ACP methyl ester carboxylesterase</fullName>
    </submittedName>
</protein>
<dbReference type="SUPFAM" id="SSF53474">
    <property type="entry name" value="alpha/beta-Hydrolases"/>
    <property type="match status" value="1"/>
</dbReference>
<feature type="domain" description="Peptidase S33 tripeptidyl aminopeptidase-like C-terminal" evidence="7">
    <location>
        <begin position="459"/>
        <end position="562"/>
    </location>
</feature>
<evidence type="ECO:0000256" key="1">
    <source>
        <dbReference type="ARBA" id="ARBA00010088"/>
    </source>
</evidence>
<comment type="similarity">
    <text evidence="1">Belongs to the peptidase S33 family.</text>
</comment>
<dbReference type="InterPro" id="IPR029058">
    <property type="entry name" value="AB_hydrolase_fold"/>
</dbReference>
<feature type="chain" id="PRO_5039247497" evidence="5">
    <location>
        <begin position="29"/>
        <end position="605"/>
    </location>
</feature>
<name>A0A7W4UIQ4_9CELL</name>
<dbReference type="PANTHER" id="PTHR43248">
    <property type="entry name" value="2-SUCCINYL-6-HYDROXY-2,4-CYCLOHEXADIENE-1-CARBOXYLATE SYNTHASE"/>
    <property type="match status" value="1"/>
</dbReference>
<dbReference type="InterPro" id="IPR051601">
    <property type="entry name" value="Serine_prot/Carboxylest_S33"/>
</dbReference>
<evidence type="ECO:0000256" key="5">
    <source>
        <dbReference type="SAM" id="SignalP"/>
    </source>
</evidence>
<dbReference type="InterPro" id="IPR000073">
    <property type="entry name" value="AB_hydrolase_1"/>
</dbReference>
<gene>
    <name evidence="8" type="ORF">FHR80_003849</name>
</gene>
<reference evidence="8 9" key="2">
    <citation type="submission" date="2020-08" db="EMBL/GenBank/DDBJ databases">
        <authorList>
            <person name="Partida-Martinez L."/>
            <person name="Huntemann M."/>
            <person name="Clum A."/>
            <person name="Wang J."/>
            <person name="Palaniappan K."/>
            <person name="Ritter S."/>
            <person name="Chen I.-M."/>
            <person name="Stamatis D."/>
            <person name="Reddy T."/>
            <person name="O'Malley R."/>
            <person name="Daum C."/>
            <person name="Shapiro N."/>
            <person name="Ivanova N."/>
            <person name="Kyrpides N."/>
            <person name="Woyke T."/>
        </authorList>
    </citation>
    <scope>NUCLEOTIDE SEQUENCE [LARGE SCALE GENOMIC DNA]</scope>
    <source>
        <strain evidence="8 9">RAS26</strain>
    </source>
</reference>
<dbReference type="Gene3D" id="3.40.50.1820">
    <property type="entry name" value="alpha/beta hydrolase"/>
    <property type="match status" value="1"/>
</dbReference>
<dbReference type="EMBL" id="JACHVX010000006">
    <property type="protein sequence ID" value="MBB2924913.1"/>
    <property type="molecule type" value="Genomic_DNA"/>
</dbReference>
<evidence type="ECO:0000256" key="3">
    <source>
        <dbReference type="ARBA" id="ARBA00022801"/>
    </source>
</evidence>
<feature type="domain" description="AB hydrolase-1" evidence="6">
    <location>
        <begin position="104"/>
        <end position="254"/>
    </location>
</feature>
<organism evidence="8 9">
    <name type="scientific">Cellulomonas cellasea</name>
    <dbReference type="NCBI Taxonomy" id="43670"/>
    <lineage>
        <taxon>Bacteria</taxon>
        <taxon>Bacillati</taxon>
        <taxon>Actinomycetota</taxon>
        <taxon>Actinomycetes</taxon>
        <taxon>Micrococcales</taxon>
        <taxon>Cellulomonadaceae</taxon>
        <taxon>Cellulomonas</taxon>
    </lineage>
</organism>
<evidence type="ECO:0000259" key="6">
    <source>
        <dbReference type="Pfam" id="PF00561"/>
    </source>
</evidence>
<reference evidence="8 9" key="1">
    <citation type="submission" date="2020-08" db="EMBL/GenBank/DDBJ databases">
        <title>The Agave Microbiome: Exploring the role of microbial communities in plant adaptations to desert environments.</title>
        <authorList>
            <person name="Partida-Martinez L.P."/>
        </authorList>
    </citation>
    <scope>NUCLEOTIDE SEQUENCE [LARGE SCALE GENOMIC DNA]</scope>
    <source>
        <strain evidence="8 9">RAS26</strain>
    </source>
</reference>